<feature type="transmembrane region" description="Helical" evidence="1">
    <location>
        <begin position="182"/>
        <end position="205"/>
    </location>
</feature>
<feature type="transmembrane region" description="Helical" evidence="1">
    <location>
        <begin position="52"/>
        <end position="74"/>
    </location>
</feature>
<dbReference type="GO" id="GO:0005886">
    <property type="term" value="C:plasma membrane"/>
    <property type="evidence" value="ECO:0007669"/>
    <property type="project" value="TreeGrafter"/>
</dbReference>
<dbReference type="PANTHER" id="PTHR41983:SF2">
    <property type="entry name" value="SHORT-CHAIN FATTY ACID TRANSPORTER-RELATED"/>
    <property type="match status" value="1"/>
</dbReference>
<feature type="transmembrane region" description="Helical" evidence="1">
    <location>
        <begin position="415"/>
        <end position="437"/>
    </location>
</feature>
<feature type="transmembrane region" description="Helical" evidence="1">
    <location>
        <begin position="268"/>
        <end position="290"/>
    </location>
</feature>
<dbReference type="Pfam" id="PF02667">
    <property type="entry name" value="SCFA_trans"/>
    <property type="match status" value="1"/>
</dbReference>
<proteinExistence type="predicted"/>
<comment type="caution">
    <text evidence="2">The sequence shown here is derived from an EMBL/GenBank/DDBJ whole genome shotgun (WGS) entry which is preliminary data.</text>
</comment>
<dbReference type="eggNOG" id="COG2031">
    <property type="taxonomic scope" value="Bacteria"/>
</dbReference>
<keyword evidence="1" id="KW-0812">Transmembrane</keyword>
<dbReference type="AlphaFoldDB" id="K2MQ14"/>
<gene>
    <name evidence="2" type="ORF">NA2_07969</name>
</gene>
<evidence type="ECO:0000313" key="2">
    <source>
        <dbReference type="EMBL" id="EKF19412.1"/>
    </source>
</evidence>
<dbReference type="Proteomes" id="UP000006786">
    <property type="component" value="Unassembled WGS sequence"/>
</dbReference>
<dbReference type="PANTHER" id="PTHR41983">
    <property type="entry name" value="SHORT-CHAIN FATTY ACID TRANSPORTER-RELATED"/>
    <property type="match status" value="1"/>
</dbReference>
<organism evidence="2 3">
    <name type="scientific">Nitratireductor pacificus pht-3B</name>
    <dbReference type="NCBI Taxonomy" id="391937"/>
    <lineage>
        <taxon>Bacteria</taxon>
        <taxon>Pseudomonadati</taxon>
        <taxon>Pseudomonadota</taxon>
        <taxon>Alphaproteobacteria</taxon>
        <taxon>Hyphomicrobiales</taxon>
        <taxon>Phyllobacteriaceae</taxon>
        <taxon>Nitratireductor</taxon>
    </lineage>
</organism>
<reference evidence="2 3" key="1">
    <citation type="journal article" date="2012" name="J. Bacteriol.">
        <title>Genome Sequence of Nitratireductor pacificus Type Strain pht-3B.</title>
        <authorList>
            <person name="Lai Q."/>
            <person name="Li G."/>
            <person name="Shao Z."/>
        </authorList>
    </citation>
    <scope>NUCLEOTIDE SEQUENCE [LARGE SCALE GENOMIC DNA]</scope>
    <source>
        <strain evidence="3">pht-3B</strain>
    </source>
</reference>
<dbReference type="InterPro" id="IPR006160">
    <property type="entry name" value="SCFA_transpt_AtoE"/>
</dbReference>
<keyword evidence="1" id="KW-1133">Transmembrane helix</keyword>
<evidence type="ECO:0000313" key="3">
    <source>
        <dbReference type="Proteomes" id="UP000006786"/>
    </source>
</evidence>
<keyword evidence="1" id="KW-0472">Membrane</keyword>
<feature type="transmembrane region" description="Helical" evidence="1">
    <location>
        <begin position="94"/>
        <end position="123"/>
    </location>
</feature>
<feature type="transmembrane region" description="Helical" evidence="1">
    <location>
        <begin position="333"/>
        <end position="354"/>
    </location>
</feature>
<feature type="transmembrane region" description="Helical" evidence="1">
    <location>
        <begin position="302"/>
        <end position="321"/>
    </location>
</feature>
<dbReference type="STRING" id="391937.NA2_07969"/>
<protein>
    <submittedName>
        <fullName evidence="2">Short-chain fatty acids transporter</fullName>
    </submittedName>
</protein>
<sequence>MNIVNRGFVRLFERYMPDPLILAAVLTFAVFIAGMILKGVSPVGMTEAWYGGFFKLHAFAMQMILVLVGGYALARSPAFGWLVDQVAKLATTPGRAIILVTGFTLVACWINWGVGLVAGAVLARELARNVRGVDYRLLIAAAYSSFIAWHGGLSGSATLLMATEGNFLQEAAGGLIPVSETIFSSLNLSLSILVGLTLILTFYLLSRSITEPVGIPQSALPEKTDSVEEDDGLPATRMENSRLLGILTGLLGLAAITVYFLQAGGLDLNAVIFILIFVGMILHGSLAAYLRALKEGVSGATGVVIQFPFYAGIMGMMASSGMSVDLVRYFSEIATAATLPFLTFLSAGLLNILVPSGGGQWAIQGPIAIDAARALGANPAPTIVAFAWGDAWTNLIQPFWALPALAIAGLRAKDIMGFCALALFTTGAMIGVILLVAGAM</sequence>
<dbReference type="OrthoDB" id="9342495at2"/>
<accession>K2MQ14</accession>
<evidence type="ECO:0000256" key="1">
    <source>
        <dbReference type="SAM" id="Phobius"/>
    </source>
</evidence>
<dbReference type="PATRIC" id="fig|391937.3.peg.1638"/>
<feature type="transmembrane region" description="Helical" evidence="1">
    <location>
        <begin position="135"/>
        <end position="162"/>
    </location>
</feature>
<dbReference type="RefSeq" id="WP_008596069.1">
    <property type="nucleotide sequence ID" value="NZ_AMRM01000007.1"/>
</dbReference>
<keyword evidence="3" id="KW-1185">Reference proteome</keyword>
<name>K2MQ14_9HYPH</name>
<feature type="transmembrane region" description="Helical" evidence="1">
    <location>
        <begin position="20"/>
        <end position="40"/>
    </location>
</feature>
<feature type="transmembrane region" description="Helical" evidence="1">
    <location>
        <begin position="243"/>
        <end position="262"/>
    </location>
</feature>
<dbReference type="EMBL" id="AMRM01000007">
    <property type="protein sequence ID" value="EKF19412.1"/>
    <property type="molecule type" value="Genomic_DNA"/>
</dbReference>